<name>A0A9Q1GBE8_SYNKA</name>
<feature type="region of interest" description="Disordered" evidence="1">
    <location>
        <begin position="61"/>
        <end position="83"/>
    </location>
</feature>
<keyword evidence="3" id="KW-1185">Reference proteome</keyword>
<dbReference type="EMBL" id="JAINUF010000001">
    <property type="protein sequence ID" value="KAJ8380463.1"/>
    <property type="molecule type" value="Genomic_DNA"/>
</dbReference>
<gene>
    <name evidence="2" type="ORF">SKAU_G00012410</name>
</gene>
<accession>A0A9Q1GBE8</accession>
<evidence type="ECO:0000313" key="2">
    <source>
        <dbReference type="EMBL" id="KAJ8380463.1"/>
    </source>
</evidence>
<evidence type="ECO:0000256" key="1">
    <source>
        <dbReference type="SAM" id="MobiDB-lite"/>
    </source>
</evidence>
<sequence>MSEQENNLTVRVALGLEWRSVFGSLCCSLCRSGYISGPSLPVERKTEGILKDHMFIPWNSGKLGPERESDIKGKERNKGAGHETQCQCGEVTTTWCEFISPHWAW</sequence>
<dbReference type="AlphaFoldDB" id="A0A9Q1GBE8"/>
<proteinExistence type="predicted"/>
<evidence type="ECO:0000313" key="3">
    <source>
        <dbReference type="Proteomes" id="UP001152622"/>
    </source>
</evidence>
<dbReference type="Proteomes" id="UP001152622">
    <property type="component" value="Chromosome 1"/>
</dbReference>
<reference evidence="2" key="1">
    <citation type="journal article" date="2023" name="Science">
        <title>Genome structures resolve the early diversification of teleost fishes.</title>
        <authorList>
            <person name="Parey E."/>
            <person name="Louis A."/>
            <person name="Montfort J."/>
            <person name="Bouchez O."/>
            <person name="Roques C."/>
            <person name="Iampietro C."/>
            <person name="Lluch J."/>
            <person name="Castinel A."/>
            <person name="Donnadieu C."/>
            <person name="Desvignes T."/>
            <person name="Floi Bucao C."/>
            <person name="Jouanno E."/>
            <person name="Wen M."/>
            <person name="Mejri S."/>
            <person name="Dirks R."/>
            <person name="Jansen H."/>
            <person name="Henkel C."/>
            <person name="Chen W.J."/>
            <person name="Zahm M."/>
            <person name="Cabau C."/>
            <person name="Klopp C."/>
            <person name="Thompson A.W."/>
            <person name="Robinson-Rechavi M."/>
            <person name="Braasch I."/>
            <person name="Lecointre G."/>
            <person name="Bobe J."/>
            <person name="Postlethwait J.H."/>
            <person name="Berthelot C."/>
            <person name="Roest Crollius H."/>
            <person name="Guiguen Y."/>
        </authorList>
    </citation>
    <scope>NUCLEOTIDE SEQUENCE</scope>
    <source>
        <tissue evidence="2">Blood</tissue>
    </source>
</reference>
<protein>
    <submittedName>
        <fullName evidence="2">Uncharacterized protein</fullName>
    </submittedName>
</protein>
<feature type="compositionally biased region" description="Basic and acidic residues" evidence="1">
    <location>
        <begin position="64"/>
        <end position="81"/>
    </location>
</feature>
<comment type="caution">
    <text evidence="2">The sequence shown here is derived from an EMBL/GenBank/DDBJ whole genome shotgun (WGS) entry which is preliminary data.</text>
</comment>
<organism evidence="2 3">
    <name type="scientific">Synaphobranchus kaupii</name>
    <name type="common">Kaup's arrowtooth eel</name>
    <dbReference type="NCBI Taxonomy" id="118154"/>
    <lineage>
        <taxon>Eukaryota</taxon>
        <taxon>Metazoa</taxon>
        <taxon>Chordata</taxon>
        <taxon>Craniata</taxon>
        <taxon>Vertebrata</taxon>
        <taxon>Euteleostomi</taxon>
        <taxon>Actinopterygii</taxon>
        <taxon>Neopterygii</taxon>
        <taxon>Teleostei</taxon>
        <taxon>Anguilliformes</taxon>
        <taxon>Synaphobranchidae</taxon>
        <taxon>Synaphobranchus</taxon>
    </lineage>
</organism>